<dbReference type="InterPro" id="IPR011330">
    <property type="entry name" value="Glyco_hydro/deAcase_b/a-brl"/>
</dbReference>
<comment type="caution">
    <text evidence="1">The sequence shown here is derived from an EMBL/GenBank/DDBJ whole genome shotgun (WGS) entry which is preliminary data.</text>
</comment>
<dbReference type="EMBL" id="VSSQ01035086">
    <property type="protein sequence ID" value="MPM87214.1"/>
    <property type="molecule type" value="Genomic_DNA"/>
</dbReference>
<accession>A0A645DCU6</accession>
<reference evidence="1" key="1">
    <citation type="submission" date="2019-08" db="EMBL/GenBank/DDBJ databases">
        <authorList>
            <person name="Kucharzyk K."/>
            <person name="Murdoch R.W."/>
            <person name="Higgins S."/>
            <person name="Loffler F."/>
        </authorList>
    </citation>
    <scope>NUCLEOTIDE SEQUENCE</scope>
</reference>
<dbReference type="GO" id="GO:0005975">
    <property type="term" value="P:carbohydrate metabolic process"/>
    <property type="evidence" value="ECO:0007669"/>
    <property type="project" value="InterPro"/>
</dbReference>
<sequence length="281" mass="32860">MNTESKFLLIRDDDVNFFTSPVMLEEVYGFLRTERLPVNFSVIPAVNAAAQTYSADFGAGSYEPFLPPGAAGDDRCFPVSGNRELTEYLRELPEADFLMHGFSHRGEAGRYEFESPDRRELERKLAEGKAIFREAFGREPDTFVAPQDQYSPVALELLKREFRTFSLGWIDRRKLPYRCWPAYLRMKLEKRNYLHCGKLLLLEHPGCVFSRFRAPEQMMPRLEASVRAHRLTVIVTHHWEFYDEGGGLNRERWTRFRDTVLALAGTHRFLRFRELSPSHWE</sequence>
<dbReference type="Gene3D" id="3.20.20.370">
    <property type="entry name" value="Glycoside hydrolase/deacetylase"/>
    <property type="match status" value="1"/>
</dbReference>
<dbReference type="InterPro" id="IPR018763">
    <property type="entry name" value="DUF2334"/>
</dbReference>
<dbReference type="SUPFAM" id="SSF88713">
    <property type="entry name" value="Glycoside hydrolase/deacetylase"/>
    <property type="match status" value="1"/>
</dbReference>
<organism evidence="1">
    <name type="scientific">bioreactor metagenome</name>
    <dbReference type="NCBI Taxonomy" id="1076179"/>
    <lineage>
        <taxon>unclassified sequences</taxon>
        <taxon>metagenomes</taxon>
        <taxon>ecological metagenomes</taxon>
    </lineage>
</organism>
<protein>
    <recommendedName>
        <fullName evidence="2">NodB homology domain-containing protein</fullName>
    </recommendedName>
</protein>
<name>A0A645DCU6_9ZZZZ</name>
<dbReference type="AlphaFoldDB" id="A0A645DCU6"/>
<gene>
    <name evidence="1" type="ORF">SDC9_134308</name>
</gene>
<proteinExistence type="predicted"/>
<evidence type="ECO:0008006" key="2">
    <source>
        <dbReference type="Google" id="ProtNLM"/>
    </source>
</evidence>
<dbReference type="Pfam" id="PF10096">
    <property type="entry name" value="DUF2334"/>
    <property type="match status" value="1"/>
</dbReference>
<evidence type="ECO:0000313" key="1">
    <source>
        <dbReference type="EMBL" id="MPM87214.1"/>
    </source>
</evidence>